<organism evidence="2 3">
    <name type="scientific">Nitrosomonas ureae</name>
    <dbReference type="NCBI Taxonomy" id="44577"/>
    <lineage>
        <taxon>Bacteria</taxon>
        <taxon>Pseudomonadati</taxon>
        <taxon>Pseudomonadota</taxon>
        <taxon>Betaproteobacteria</taxon>
        <taxon>Nitrosomonadales</taxon>
        <taxon>Nitrosomonadaceae</taxon>
        <taxon>Nitrosomonas</taxon>
    </lineage>
</organism>
<dbReference type="InterPro" id="IPR002909">
    <property type="entry name" value="IPT_dom"/>
</dbReference>
<dbReference type="InterPro" id="IPR013783">
    <property type="entry name" value="Ig-like_fold"/>
</dbReference>
<evidence type="ECO:0000313" key="2">
    <source>
        <dbReference type="EMBL" id="SEQ07021.1"/>
    </source>
</evidence>
<dbReference type="SUPFAM" id="SSF81296">
    <property type="entry name" value="E set domains"/>
    <property type="match status" value="1"/>
</dbReference>
<sequence length="399" mass="41945">MALKNVNPGDLITAVDWNDLVTELKALDGRVADLEKGGSKSPPRITKVLPEGTVMAGDQIRIFGNNFDFTRGGHSVTFGNSPAVNFANGSSDSLLIVQIPQQVDGATASGAPITMTVANLTGFTTWALTVKSKPEQVGGRFEFGYLNSDPKIPTANNPIDYHFRLASLSNADLAVLISPVLQFSGAPAVIVEVHDSDGQLRVDRTITLHEGEAKIISVKIPAIPNVPNGTNFGLTVTASASGVQPVTIIVPPQTVGQAGEEPDSTITNLTFSNILDGTATFQLPGPADTVDGILSIPGTTAAKVTIALDTTFANIPTGTPHHYVASATVVSGAGWTASRNPVVTPNEYEISAPGAQKFPGFDINAPADDSVPAFIRFTLTHKEAMINNKRSVIFRVQRA</sequence>
<dbReference type="Pfam" id="PF01833">
    <property type="entry name" value="TIG"/>
    <property type="match status" value="1"/>
</dbReference>
<dbReference type="AlphaFoldDB" id="A0A1H9D0W0"/>
<protein>
    <submittedName>
        <fullName evidence="2">IPT/TIG domain-containing protein</fullName>
    </submittedName>
</protein>
<dbReference type="RefSeq" id="WP_074720720.1">
    <property type="nucleotide sequence ID" value="NZ_FOFX01000018.1"/>
</dbReference>
<dbReference type="InterPro" id="IPR014756">
    <property type="entry name" value="Ig_E-set"/>
</dbReference>
<name>A0A1H9D0W0_9PROT</name>
<dbReference type="CDD" id="cd00102">
    <property type="entry name" value="IPT"/>
    <property type="match status" value="1"/>
</dbReference>
<dbReference type="Gene3D" id="2.60.40.10">
    <property type="entry name" value="Immunoglobulins"/>
    <property type="match status" value="1"/>
</dbReference>
<dbReference type="EMBL" id="FOFX01000018">
    <property type="protein sequence ID" value="SEQ07021.1"/>
    <property type="molecule type" value="Genomic_DNA"/>
</dbReference>
<evidence type="ECO:0000259" key="1">
    <source>
        <dbReference type="Pfam" id="PF01833"/>
    </source>
</evidence>
<proteinExistence type="predicted"/>
<gene>
    <name evidence="2" type="ORF">SAMN05421510_101829</name>
</gene>
<dbReference type="Proteomes" id="UP000181998">
    <property type="component" value="Unassembled WGS sequence"/>
</dbReference>
<evidence type="ECO:0000313" key="3">
    <source>
        <dbReference type="Proteomes" id="UP000181998"/>
    </source>
</evidence>
<feature type="domain" description="IPT/TIG" evidence="1">
    <location>
        <begin position="43"/>
        <end position="119"/>
    </location>
</feature>
<accession>A0A1H9D0W0</accession>
<reference evidence="2 3" key="1">
    <citation type="submission" date="2016-10" db="EMBL/GenBank/DDBJ databases">
        <authorList>
            <person name="de Groot N.N."/>
        </authorList>
    </citation>
    <scope>NUCLEOTIDE SEQUENCE [LARGE SCALE GENOMIC DNA]</scope>
    <source>
        <strain evidence="2 3">Nm9</strain>
    </source>
</reference>